<dbReference type="EMBL" id="CP036433">
    <property type="protein sequence ID" value="QDU96772.1"/>
    <property type="molecule type" value="Genomic_DNA"/>
</dbReference>
<sequence>MVAGGAGFALLSGHPDIVGALLMAVEVAYLGLLGTNPHFQKYVDAQAHAESRGQISDTQEQTVKKIMRALPRPALERFEQLRTRCFELRQIADNLKNPNSIAIDSSLESMQWEGFDRLLWVFLRLLYTHYSLSTFLERTDADAIADDIKRLEHRLLDLESADPSPHTAKMAHTLEDNLKTCRERMANYRKAEANHEFVELEIDRLANKIKTLAELAVNRQEHDFITSQVDAVANSMVETERTMNELDFATGLAQYNTDTPQLLPQPVKIIE</sequence>
<gene>
    <name evidence="2" type="ORF">Pla8534_45930</name>
</gene>
<dbReference type="AlphaFoldDB" id="A0A518DY48"/>
<evidence type="ECO:0000313" key="2">
    <source>
        <dbReference type="EMBL" id="QDU96772.1"/>
    </source>
</evidence>
<reference evidence="2 3" key="1">
    <citation type="submission" date="2019-02" db="EMBL/GenBank/DDBJ databases">
        <title>Deep-cultivation of Planctomycetes and their phenomic and genomic characterization uncovers novel biology.</title>
        <authorList>
            <person name="Wiegand S."/>
            <person name="Jogler M."/>
            <person name="Boedeker C."/>
            <person name="Pinto D."/>
            <person name="Vollmers J."/>
            <person name="Rivas-Marin E."/>
            <person name="Kohn T."/>
            <person name="Peeters S.H."/>
            <person name="Heuer A."/>
            <person name="Rast P."/>
            <person name="Oberbeckmann S."/>
            <person name="Bunk B."/>
            <person name="Jeske O."/>
            <person name="Meyerdierks A."/>
            <person name="Storesund J.E."/>
            <person name="Kallscheuer N."/>
            <person name="Luecker S."/>
            <person name="Lage O.M."/>
            <person name="Pohl T."/>
            <person name="Merkel B.J."/>
            <person name="Hornburger P."/>
            <person name="Mueller R.-W."/>
            <person name="Bruemmer F."/>
            <person name="Labrenz M."/>
            <person name="Spormann A.M."/>
            <person name="Op den Camp H."/>
            <person name="Overmann J."/>
            <person name="Amann R."/>
            <person name="Jetten M.S.M."/>
            <person name="Mascher T."/>
            <person name="Medema M.H."/>
            <person name="Devos D.P."/>
            <person name="Kaster A.-K."/>
            <person name="Ovreas L."/>
            <person name="Rohde M."/>
            <person name="Galperin M.Y."/>
            <person name="Jogler C."/>
        </authorList>
    </citation>
    <scope>NUCLEOTIDE SEQUENCE [LARGE SCALE GENOMIC DNA]</scope>
    <source>
        <strain evidence="2 3">Pla85_3_4</strain>
    </source>
</reference>
<name>A0A518DY48_9BACT</name>
<keyword evidence="3" id="KW-1185">Reference proteome</keyword>
<organism evidence="2 3">
    <name type="scientific">Lignipirellula cremea</name>
    <dbReference type="NCBI Taxonomy" id="2528010"/>
    <lineage>
        <taxon>Bacteria</taxon>
        <taxon>Pseudomonadati</taxon>
        <taxon>Planctomycetota</taxon>
        <taxon>Planctomycetia</taxon>
        <taxon>Pirellulales</taxon>
        <taxon>Pirellulaceae</taxon>
        <taxon>Lignipirellula</taxon>
    </lineage>
</organism>
<keyword evidence="1" id="KW-0175">Coiled coil</keyword>
<feature type="coiled-coil region" evidence="1">
    <location>
        <begin position="141"/>
        <end position="215"/>
    </location>
</feature>
<evidence type="ECO:0000256" key="1">
    <source>
        <dbReference type="SAM" id="Coils"/>
    </source>
</evidence>
<evidence type="ECO:0000313" key="3">
    <source>
        <dbReference type="Proteomes" id="UP000317648"/>
    </source>
</evidence>
<protein>
    <submittedName>
        <fullName evidence="2">Uncharacterized protein</fullName>
    </submittedName>
</protein>
<proteinExistence type="predicted"/>
<dbReference type="Proteomes" id="UP000317648">
    <property type="component" value="Chromosome"/>
</dbReference>
<accession>A0A518DY48</accession>
<dbReference type="KEGG" id="lcre:Pla8534_45930"/>